<dbReference type="PROSITE" id="PS00622">
    <property type="entry name" value="HTH_LUXR_1"/>
    <property type="match status" value="1"/>
</dbReference>
<dbReference type="PROSITE" id="PS50043">
    <property type="entry name" value="HTH_LUXR_2"/>
    <property type="match status" value="1"/>
</dbReference>
<keyword evidence="1 3" id="KW-0597">Phosphoprotein</keyword>
<evidence type="ECO:0000256" key="3">
    <source>
        <dbReference type="PROSITE-ProRule" id="PRU00169"/>
    </source>
</evidence>
<dbReference type="InterPro" id="IPR058245">
    <property type="entry name" value="NreC/VraR/RcsB-like_REC"/>
</dbReference>
<dbReference type="InterPro" id="IPR011006">
    <property type="entry name" value="CheY-like_superfamily"/>
</dbReference>
<dbReference type="GO" id="GO:0006355">
    <property type="term" value="P:regulation of DNA-templated transcription"/>
    <property type="evidence" value="ECO:0007669"/>
    <property type="project" value="InterPro"/>
</dbReference>
<protein>
    <submittedName>
        <fullName evidence="6">DNA-binding response regulator</fullName>
    </submittedName>
</protein>
<dbReference type="PANTHER" id="PTHR43214">
    <property type="entry name" value="TWO-COMPONENT RESPONSE REGULATOR"/>
    <property type="match status" value="1"/>
</dbReference>
<reference evidence="6 7" key="1">
    <citation type="submission" date="2019-11" db="EMBL/GenBank/DDBJ databases">
        <title>Comparative genomics of hydrocarbon-degrading Desulfosarcina strains.</title>
        <authorList>
            <person name="Watanabe M."/>
            <person name="Kojima H."/>
            <person name="Fukui M."/>
        </authorList>
    </citation>
    <scope>NUCLEOTIDE SEQUENCE [LARGE SCALE GENOMIC DNA]</scope>
    <source>
        <strain evidence="6 7">PP31</strain>
    </source>
</reference>
<organism evidence="6 7">
    <name type="scientific">Desulfosarcina widdelii</name>
    <dbReference type="NCBI Taxonomy" id="947919"/>
    <lineage>
        <taxon>Bacteria</taxon>
        <taxon>Pseudomonadati</taxon>
        <taxon>Thermodesulfobacteriota</taxon>
        <taxon>Desulfobacteria</taxon>
        <taxon>Desulfobacterales</taxon>
        <taxon>Desulfosarcinaceae</taxon>
        <taxon>Desulfosarcina</taxon>
    </lineage>
</organism>
<evidence type="ECO:0000256" key="1">
    <source>
        <dbReference type="ARBA" id="ARBA00022553"/>
    </source>
</evidence>
<sequence length="216" mass="24321">MVSYRIVLADDHILMRRGLRMMIESQPDLEVIGEAGDGLELLKLLQRATPDMVLVDVAMPRLRGIEAVREIRSMYPPVRTLVVSMHKNREYIYHAFAAGADGYLLKEDSDSELLLAVKTVRQGKKFLSPLLQQDLTDDLVFLVQTGGSLDTKPLTVRESEVLKLIAEGVQNREIADLLCISTRTVEHHRASIMKKLGFKSLADLVKYAIRKGYTSE</sequence>
<dbReference type="PRINTS" id="PR00038">
    <property type="entry name" value="HTHLUXR"/>
</dbReference>
<feature type="domain" description="HTH luxR-type" evidence="4">
    <location>
        <begin position="147"/>
        <end position="212"/>
    </location>
</feature>
<dbReference type="Proteomes" id="UP000427769">
    <property type="component" value="Chromosome"/>
</dbReference>
<dbReference type="Pfam" id="PF00196">
    <property type="entry name" value="GerE"/>
    <property type="match status" value="1"/>
</dbReference>
<feature type="domain" description="Response regulatory" evidence="5">
    <location>
        <begin position="5"/>
        <end position="121"/>
    </location>
</feature>
<dbReference type="GO" id="GO:0003677">
    <property type="term" value="F:DNA binding"/>
    <property type="evidence" value="ECO:0007669"/>
    <property type="project" value="UniProtKB-KW"/>
</dbReference>
<accession>A0A5K7YZ88</accession>
<dbReference type="Gene3D" id="3.40.50.2300">
    <property type="match status" value="1"/>
</dbReference>
<evidence type="ECO:0000259" key="5">
    <source>
        <dbReference type="PROSITE" id="PS50110"/>
    </source>
</evidence>
<dbReference type="PANTHER" id="PTHR43214:SF43">
    <property type="entry name" value="TWO-COMPONENT RESPONSE REGULATOR"/>
    <property type="match status" value="1"/>
</dbReference>
<dbReference type="GO" id="GO:0000160">
    <property type="term" value="P:phosphorelay signal transduction system"/>
    <property type="evidence" value="ECO:0007669"/>
    <property type="project" value="InterPro"/>
</dbReference>
<evidence type="ECO:0000259" key="4">
    <source>
        <dbReference type="PROSITE" id="PS50043"/>
    </source>
</evidence>
<dbReference type="CDD" id="cd17535">
    <property type="entry name" value="REC_NarL-like"/>
    <property type="match status" value="1"/>
</dbReference>
<dbReference type="OrthoDB" id="9780312at2"/>
<dbReference type="CDD" id="cd06170">
    <property type="entry name" value="LuxR_C_like"/>
    <property type="match status" value="1"/>
</dbReference>
<dbReference type="KEGG" id="dwd:DSCW_21330"/>
<dbReference type="EMBL" id="AP021875">
    <property type="protein sequence ID" value="BBO74716.1"/>
    <property type="molecule type" value="Genomic_DNA"/>
</dbReference>
<dbReference type="SMART" id="SM00421">
    <property type="entry name" value="HTH_LUXR"/>
    <property type="match status" value="1"/>
</dbReference>
<keyword evidence="7" id="KW-1185">Reference proteome</keyword>
<dbReference type="PROSITE" id="PS50110">
    <property type="entry name" value="RESPONSE_REGULATORY"/>
    <property type="match status" value="1"/>
</dbReference>
<dbReference type="Pfam" id="PF00072">
    <property type="entry name" value="Response_reg"/>
    <property type="match status" value="1"/>
</dbReference>
<evidence type="ECO:0000313" key="6">
    <source>
        <dbReference type="EMBL" id="BBO74716.1"/>
    </source>
</evidence>
<proteinExistence type="predicted"/>
<gene>
    <name evidence="6" type="ORF">DSCW_21330</name>
</gene>
<dbReference type="SUPFAM" id="SSF52172">
    <property type="entry name" value="CheY-like"/>
    <property type="match status" value="1"/>
</dbReference>
<dbReference type="SMART" id="SM00448">
    <property type="entry name" value="REC"/>
    <property type="match status" value="1"/>
</dbReference>
<dbReference type="RefSeq" id="WP_155303718.1">
    <property type="nucleotide sequence ID" value="NZ_AP021875.1"/>
</dbReference>
<dbReference type="InterPro" id="IPR001789">
    <property type="entry name" value="Sig_transdc_resp-reg_receiver"/>
</dbReference>
<dbReference type="SUPFAM" id="SSF46894">
    <property type="entry name" value="C-terminal effector domain of the bipartite response regulators"/>
    <property type="match status" value="1"/>
</dbReference>
<dbReference type="AlphaFoldDB" id="A0A5K7YZ88"/>
<evidence type="ECO:0000313" key="7">
    <source>
        <dbReference type="Proteomes" id="UP000427769"/>
    </source>
</evidence>
<feature type="modified residue" description="4-aspartylphosphate" evidence="3">
    <location>
        <position position="56"/>
    </location>
</feature>
<dbReference type="InterPro" id="IPR000792">
    <property type="entry name" value="Tscrpt_reg_LuxR_C"/>
</dbReference>
<name>A0A5K7YZ88_9BACT</name>
<keyword evidence="2 6" id="KW-0238">DNA-binding</keyword>
<dbReference type="InterPro" id="IPR039420">
    <property type="entry name" value="WalR-like"/>
</dbReference>
<dbReference type="InterPro" id="IPR016032">
    <property type="entry name" value="Sig_transdc_resp-reg_C-effctor"/>
</dbReference>
<evidence type="ECO:0000256" key="2">
    <source>
        <dbReference type="ARBA" id="ARBA00023125"/>
    </source>
</evidence>